<proteinExistence type="predicted"/>
<name>A0A1L9QJM1_9CYAN</name>
<gene>
    <name evidence="1" type="ORF">BI308_25015</name>
</gene>
<protein>
    <recommendedName>
        <fullName evidence="3">Phosphohydrolase</fullName>
    </recommendedName>
</protein>
<dbReference type="EMBL" id="MLAW01000080">
    <property type="protein sequence ID" value="OJJ14395.1"/>
    <property type="molecule type" value="Genomic_DNA"/>
</dbReference>
<reference evidence="1" key="1">
    <citation type="submission" date="2016-10" db="EMBL/GenBank/DDBJ databases">
        <title>CRISPR-Cas defence system in Roseofilum reptotaenium: evidence of a bacteriophage-cyanobacterium arms race in the coral black band disease.</title>
        <authorList>
            <person name="Buerger P."/>
            <person name="Wood-Charlson E.M."/>
            <person name="Weynberg K.D."/>
            <person name="Willis B."/>
            <person name="Van Oppen M.J."/>
        </authorList>
    </citation>
    <scope>NUCLEOTIDE SEQUENCE [LARGE SCALE GENOMIC DNA]</scope>
    <source>
        <strain evidence="1">AO1-A</strain>
    </source>
</reference>
<evidence type="ECO:0000313" key="2">
    <source>
        <dbReference type="Proteomes" id="UP000183940"/>
    </source>
</evidence>
<evidence type="ECO:0000313" key="1">
    <source>
        <dbReference type="EMBL" id="OJJ14395.1"/>
    </source>
</evidence>
<dbReference type="AlphaFoldDB" id="A0A1L9QJM1"/>
<organism evidence="1 2">
    <name type="scientific">Roseofilum reptotaenium AO1-A</name>
    <dbReference type="NCBI Taxonomy" id="1925591"/>
    <lineage>
        <taxon>Bacteria</taxon>
        <taxon>Bacillati</taxon>
        <taxon>Cyanobacteriota</taxon>
        <taxon>Cyanophyceae</taxon>
        <taxon>Desertifilales</taxon>
        <taxon>Desertifilaceae</taxon>
        <taxon>Roseofilum</taxon>
    </lineage>
</organism>
<keyword evidence="2" id="KW-1185">Reference proteome</keyword>
<dbReference type="SUPFAM" id="SSF109604">
    <property type="entry name" value="HD-domain/PDEase-like"/>
    <property type="match status" value="1"/>
</dbReference>
<accession>A0A1L9QJM1</accession>
<comment type="caution">
    <text evidence="1">The sequence shown here is derived from an EMBL/GenBank/DDBJ whole genome shotgun (WGS) entry which is preliminary data.</text>
</comment>
<dbReference type="Gene3D" id="1.10.3210.10">
    <property type="entry name" value="Hypothetical protein af1432"/>
    <property type="match status" value="1"/>
</dbReference>
<sequence>MCIETHIPLLESILGEWKSAIGSQYEPYRNHVYRVLNFCFIFHNCQEDDREKLIIAGCFHDLGIWPDDTVDYLPPSIELAQTYLKNQGKESWSTEISLMIDLHHKFTRVRNCEYPLVEVFRKGDWVDVSQGWRSFGLPRIYIKEVLKTFPNLGFHQNLLRLTKEEFKHNPLNPLPMMKW</sequence>
<evidence type="ECO:0008006" key="3">
    <source>
        <dbReference type="Google" id="ProtNLM"/>
    </source>
</evidence>
<dbReference type="Proteomes" id="UP000183940">
    <property type="component" value="Unassembled WGS sequence"/>
</dbReference>
<dbReference type="STRING" id="1925591.BI308_25015"/>